<feature type="transmembrane region" description="Helical" evidence="2">
    <location>
        <begin position="42"/>
        <end position="60"/>
    </location>
</feature>
<dbReference type="PANTHER" id="PTHR11328">
    <property type="entry name" value="MAJOR FACILITATOR SUPERFAMILY DOMAIN-CONTAINING PROTEIN"/>
    <property type="match status" value="1"/>
</dbReference>
<keyword evidence="2" id="KW-0472">Membrane</keyword>
<protein>
    <submittedName>
        <fullName evidence="3">MFS transporter</fullName>
    </submittedName>
</protein>
<evidence type="ECO:0000313" key="4">
    <source>
        <dbReference type="Proteomes" id="UP000664417"/>
    </source>
</evidence>
<dbReference type="Pfam" id="PF13347">
    <property type="entry name" value="MFS_2"/>
    <property type="match status" value="1"/>
</dbReference>
<dbReference type="Gene3D" id="1.20.1250.20">
    <property type="entry name" value="MFS general substrate transporter like domains"/>
    <property type="match status" value="2"/>
</dbReference>
<feature type="transmembrane region" description="Helical" evidence="2">
    <location>
        <begin position="148"/>
        <end position="171"/>
    </location>
</feature>
<keyword evidence="4" id="KW-1185">Reference proteome</keyword>
<feature type="transmembrane region" description="Helical" evidence="2">
    <location>
        <begin position="183"/>
        <end position="200"/>
    </location>
</feature>
<dbReference type="RefSeq" id="WP_207857676.1">
    <property type="nucleotide sequence ID" value="NZ_JAFREP010000004.1"/>
</dbReference>
<dbReference type="Proteomes" id="UP000664417">
    <property type="component" value="Unassembled WGS sequence"/>
</dbReference>
<dbReference type="SUPFAM" id="SSF103473">
    <property type="entry name" value="MFS general substrate transporter"/>
    <property type="match status" value="1"/>
</dbReference>
<accession>A0A8J7U2U0</accession>
<dbReference type="AlphaFoldDB" id="A0A8J7U2U0"/>
<feature type="transmembrane region" description="Helical" evidence="2">
    <location>
        <begin position="81"/>
        <end position="98"/>
    </location>
</feature>
<name>A0A8J7U2U0_9BACT</name>
<feature type="transmembrane region" description="Helical" evidence="2">
    <location>
        <begin position="300"/>
        <end position="320"/>
    </location>
</feature>
<dbReference type="PANTHER" id="PTHR11328:SF24">
    <property type="entry name" value="MAJOR FACILITATOR SUPERFAMILY (MFS) PROFILE DOMAIN-CONTAINING PROTEIN"/>
    <property type="match status" value="1"/>
</dbReference>
<reference evidence="3" key="1">
    <citation type="submission" date="2021-03" db="EMBL/GenBank/DDBJ databases">
        <authorList>
            <person name="Wang G."/>
        </authorList>
    </citation>
    <scope>NUCLEOTIDE SEQUENCE</scope>
    <source>
        <strain evidence="3">KCTC 12899</strain>
    </source>
</reference>
<keyword evidence="2" id="KW-0812">Transmembrane</keyword>
<dbReference type="InterPro" id="IPR039672">
    <property type="entry name" value="MFS_2"/>
</dbReference>
<comment type="caution">
    <text evidence="3">The sequence shown here is derived from an EMBL/GenBank/DDBJ whole genome shotgun (WGS) entry which is preliminary data.</text>
</comment>
<dbReference type="InterPro" id="IPR036259">
    <property type="entry name" value="MFS_trans_sf"/>
</dbReference>
<feature type="transmembrane region" description="Helical" evidence="2">
    <location>
        <begin position="110"/>
        <end position="136"/>
    </location>
</feature>
<feature type="transmembrane region" description="Helical" evidence="2">
    <location>
        <begin position="271"/>
        <end position="293"/>
    </location>
</feature>
<dbReference type="GO" id="GO:0015293">
    <property type="term" value="F:symporter activity"/>
    <property type="evidence" value="ECO:0007669"/>
    <property type="project" value="InterPro"/>
</dbReference>
<keyword evidence="2" id="KW-1133">Transmembrane helix</keyword>
<organism evidence="3 4">
    <name type="scientific">Acanthopleuribacter pedis</name>
    <dbReference type="NCBI Taxonomy" id="442870"/>
    <lineage>
        <taxon>Bacteria</taxon>
        <taxon>Pseudomonadati</taxon>
        <taxon>Acidobacteriota</taxon>
        <taxon>Holophagae</taxon>
        <taxon>Acanthopleuribacterales</taxon>
        <taxon>Acanthopleuribacteraceae</taxon>
        <taxon>Acanthopleuribacter</taxon>
    </lineage>
</organism>
<dbReference type="EMBL" id="JAFREP010000004">
    <property type="protein sequence ID" value="MBO1318089.1"/>
    <property type="molecule type" value="Genomic_DNA"/>
</dbReference>
<gene>
    <name evidence="3" type="ORF">J3U88_06405</name>
</gene>
<sequence>MLTAPPPRSVQAGYGAAEIGITAGEFFIQVTLLKFYVDTVGLSPGLAGLALSLAVVWDAVSDPLMGYLSDRTRLAAGRRRPYLPLGAVGLALTFVLLFSPPDNLSQTAAFSWLLGSYVLLNTAMTVIAVPHLALAADMTPNPRDRTALFGWRFLFANIGLITAILVPGLVAAENAATGAATRTQVLVIAGLVVATALLSFRATRGYDHPAQATHPQNMRLAWQAASAPLRNRAFLLPAAAFVLGSIGRTLNSAIALFYYQVRLHLDEQTMFLKVLLPFTLVVAVSIIGWVAAAKRVGKKWPAVVGIGFLGVSTVIVYPLFPVGQALPPAIYGVVAGLLIGAVFLLDAMVSDAADLDHLRRGQTDQGIYFGYWRMAAKVARALGLALSGFLLEWIGFQQGAPTQSEATAQGLAILFGPVVGAFFIAAALLLPAWPLSVAKERQISRLVVQRLNRR</sequence>
<evidence type="ECO:0000256" key="2">
    <source>
        <dbReference type="SAM" id="Phobius"/>
    </source>
</evidence>
<feature type="transmembrane region" description="Helical" evidence="2">
    <location>
        <begin position="326"/>
        <end position="349"/>
    </location>
</feature>
<feature type="transmembrane region" description="Helical" evidence="2">
    <location>
        <begin position="411"/>
        <end position="435"/>
    </location>
</feature>
<feature type="transmembrane region" description="Helical" evidence="2">
    <location>
        <begin position="234"/>
        <end position="259"/>
    </location>
</feature>
<evidence type="ECO:0000256" key="1">
    <source>
        <dbReference type="ARBA" id="ARBA00009617"/>
    </source>
</evidence>
<proteinExistence type="inferred from homology"/>
<feature type="transmembrane region" description="Helical" evidence="2">
    <location>
        <begin position="370"/>
        <end position="391"/>
    </location>
</feature>
<evidence type="ECO:0000313" key="3">
    <source>
        <dbReference type="EMBL" id="MBO1318089.1"/>
    </source>
</evidence>
<dbReference type="GO" id="GO:0008643">
    <property type="term" value="P:carbohydrate transport"/>
    <property type="evidence" value="ECO:0007669"/>
    <property type="project" value="InterPro"/>
</dbReference>
<comment type="similarity">
    <text evidence="1">Belongs to the sodium:galactoside symporter (TC 2.A.2) family.</text>
</comment>
<dbReference type="GO" id="GO:0005886">
    <property type="term" value="C:plasma membrane"/>
    <property type="evidence" value="ECO:0007669"/>
    <property type="project" value="TreeGrafter"/>
</dbReference>